<name>A0A285HY64_9FIRM</name>
<proteinExistence type="predicted"/>
<dbReference type="EMBL" id="OBDZ01000027">
    <property type="protein sequence ID" value="SNY40682.1"/>
    <property type="molecule type" value="Genomic_DNA"/>
</dbReference>
<organism evidence="1 2">
    <name type="scientific">Orenia metallireducens</name>
    <dbReference type="NCBI Taxonomy" id="1413210"/>
    <lineage>
        <taxon>Bacteria</taxon>
        <taxon>Bacillati</taxon>
        <taxon>Bacillota</taxon>
        <taxon>Clostridia</taxon>
        <taxon>Halanaerobiales</taxon>
        <taxon>Halobacteroidaceae</taxon>
        <taxon>Orenia</taxon>
    </lineage>
</organism>
<dbReference type="InterPro" id="IPR043519">
    <property type="entry name" value="NT_sf"/>
</dbReference>
<dbReference type="RefSeq" id="WP_097018992.1">
    <property type="nucleotide sequence ID" value="NZ_OBDZ01000027.1"/>
</dbReference>
<protein>
    <recommendedName>
        <fullName evidence="3">Nucleotidyltransferase domain-containing protein</fullName>
    </recommendedName>
</protein>
<evidence type="ECO:0000313" key="2">
    <source>
        <dbReference type="Proteomes" id="UP000219573"/>
    </source>
</evidence>
<reference evidence="2" key="1">
    <citation type="submission" date="2017-09" db="EMBL/GenBank/DDBJ databases">
        <authorList>
            <person name="Varghese N."/>
            <person name="Submissions S."/>
        </authorList>
    </citation>
    <scope>NUCLEOTIDE SEQUENCE [LARGE SCALE GENOMIC DNA]</scope>
    <source>
        <strain evidence="2">MSL47</strain>
    </source>
</reference>
<dbReference type="OrthoDB" id="2539715at2"/>
<dbReference type="Gene3D" id="3.30.460.10">
    <property type="entry name" value="Beta Polymerase, domain 2"/>
    <property type="match status" value="1"/>
</dbReference>
<accession>A0A285HY64</accession>
<dbReference type="Proteomes" id="UP000219573">
    <property type="component" value="Unassembled WGS sequence"/>
</dbReference>
<evidence type="ECO:0000313" key="1">
    <source>
        <dbReference type="EMBL" id="SNY40682.1"/>
    </source>
</evidence>
<sequence>MENKELREQFKKALDSTIEKFQDEKKCLAGFLIGSMSHDLIWEWSDLEILLIFDESYQGSSSYHLLEHNVHVALNIRTINEFKEYLASTNVADYWFCALSKSTLLFCKDITLEEDFEDIFYYGEKDREIEMLLGFSNAVYYLNKAEKNFRVKKNSENAIYFIPQIAEGIAWLEVARNRSIPEREIIAQARKINPDIFKRIYDLLFYEEVTAELIDQILKDCYQYLKENTEEVYRPIISYLNEHGTLKDFSLKTREHGFGINYNWLYRVGIADRYIEPIKINNQKEEFYQIGYRLNK</sequence>
<gene>
    <name evidence="1" type="ORF">SAMN06265827_12729</name>
</gene>
<keyword evidence="2" id="KW-1185">Reference proteome</keyword>
<dbReference type="Gene3D" id="1.20.120.330">
    <property type="entry name" value="Nucleotidyltransferases domain 2"/>
    <property type="match status" value="1"/>
</dbReference>
<evidence type="ECO:0008006" key="3">
    <source>
        <dbReference type="Google" id="ProtNLM"/>
    </source>
</evidence>
<dbReference type="AlphaFoldDB" id="A0A285HY64"/>